<evidence type="ECO:0000256" key="5">
    <source>
        <dbReference type="SAM" id="MobiDB-lite"/>
    </source>
</evidence>
<keyword evidence="7" id="KW-1185">Reference proteome</keyword>
<evidence type="ECO:0000256" key="3">
    <source>
        <dbReference type="ARBA" id="ARBA00044768"/>
    </source>
</evidence>
<evidence type="ECO:0000256" key="4">
    <source>
        <dbReference type="ARBA" id="ARBA00047303"/>
    </source>
</evidence>
<comment type="catalytic activity">
    <reaction evidence="2">
        <text>ssDNA + n NTP = ssDNA/pppN(pN)n-1 hybrid + (n-1) diphosphate.</text>
        <dbReference type="EC" id="2.7.7.102"/>
    </reaction>
</comment>
<dbReference type="PANTHER" id="PTHR31399:SF0">
    <property type="entry name" value="DNA-DIRECTED PRIMASE_POLYMERASE PROTEIN"/>
    <property type="match status" value="1"/>
</dbReference>
<evidence type="ECO:0000313" key="6">
    <source>
        <dbReference type="EMBL" id="CAK9087772.1"/>
    </source>
</evidence>
<feature type="compositionally biased region" description="Acidic residues" evidence="5">
    <location>
        <begin position="88"/>
        <end position="107"/>
    </location>
</feature>
<sequence>MGVLKNQHHKTALLSSWQAWRAEWDKADIELAVALKSCGPRMSKDLLSALFDSQSSDGYATTQCDSTQADSELALKLEDADAIDVCSTDEDVDTTASEGEGDQEDAENTDHKALGAHGISELVPTANAKQDMEQCLRDLLGLDVKQSLHPPAPRIFQRQAEAMCYFYSLVANGRYKAHQLGLFSREFTTTGCRNFLVDTHAGFALSSSPQFRRLGAPGAPGVLQVLPRHLYEVLIENKPCWLYFDLEFSRVENPDLEPAVVVAAFISLLNQFCEHLFGHEIDKTSLYDLDSTNAEKFSKHIIIKKLRDSSTSIGGTLAFQNNAQAGYFVKQFMQFVRKQLEVYSKPLLQSALQHEVWQAKTAASDVEWHPTAAAFGKPGVLRAGRHTFVQVVDIPISEHSELFRHLIELWDDVRRKNDPATSHVQPTRVQRSFRMGTGDFIVVALANNRFCFKKGASHKSNGIYLVINQRRWVVYQKRLGFLWLMCSIGIRRQGETCWHAQSVSISAGCEVTNDSARSIRTSAAQHVRSLLEAQLHGDTVNQPPKFIIPTNDGEEGVEVKAKPWHEVQVQYALTDLGRPDGSTGGFYGLMRRTRFIKLEVLRRLFAEDGDGAFRPGAFEDFRDETLSQPLTNALASLESAPRPPGWNLGDDADLHVLEADSTMRTRMLLQYEKNELKRARN</sequence>
<accession>A0ABP0QLF2</accession>
<evidence type="ECO:0000256" key="2">
    <source>
        <dbReference type="ARBA" id="ARBA00044677"/>
    </source>
</evidence>
<comment type="caution">
    <text evidence="6">The sequence shown here is derived from an EMBL/GenBank/DDBJ whole genome shotgun (WGS) entry which is preliminary data.</text>
</comment>
<protein>
    <recommendedName>
        <fullName evidence="1">DNA-directed primase/polymerase protein</fullName>
        <ecNumber evidence="3">2.7.7.102</ecNumber>
    </recommendedName>
</protein>
<name>A0ABP0QLF2_9DINO</name>
<reference evidence="6 7" key="1">
    <citation type="submission" date="2024-02" db="EMBL/GenBank/DDBJ databases">
        <authorList>
            <person name="Chen Y."/>
            <person name="Shah S."/>
            <person name="Dougan E. K."/>
            <person name="Thang M."/>
            <person name="Chan C."/>
        </authorList>
    </citation>
    <scope>NUCLEOTIDE SEQUENCE [LARGE SCALE GENOMIC DNA]</scope>
</reference>
<comment type="catalytic activity">
    <reaction evidence="4">
        <text>DNA(n) + a 2'-deoxyribonucleoside 5'-triphosphate = DNA(n+1) + diphosphate</text>
        <dbReference type="Rhea" id="RHEA:22508"/>
        <dbReference type="Rhea" id="RHEA-COMP:17339"/>
        <dbReference type="Rhea" id="RHEA-COMP:17340"/>
        <dbReference type="ChEBI" id="CHEBI:33019"/>
        <dbReference type="ChEBI" id="CHEBI:61560"/>
        <dbReference type="ChEBI" id="CHEBI:173112"/>
        <dbReference type="EC" id="2.7.7.7"/>
    </reaction>
    <physiologicalReaction direction="left-to-right" evidence="4">
        <dbReference type="Rhea" id="RHEA:22509"/>
    </physiologicalReaction>
</comment>
<dbReference type="EC" id="2.7.7.102" evidence="3"/>
<dbReference type="Proteomes" id="UP001642464">
    <property type="component" value="Unassembled WGS sequence"/>
</dbReference>
<dbReference type="InterPro" id="IPR044917">
    <property type="entry name" value="PRIMPOL"/>
</dbReference>
<evidence type="ECO:0000256" key="1">
    <source>
        <dbReference type="ARBA" id="ARBA00026139"/>
    </source>
</evidence>
<proteinExistence type="predicted"/>
<gene>
    <name evidence="6" type="ORF">SCF082_LOCUS41487</name>
</gene>
<dbReference type="PANTHER" id="PTHR31399">
    <property type="entry name" value="DNA-DIRECTED PRIMASE / POLYMERASE PROTEIN"/>
    <property type="match status" value="1"/>
</dbReference>
<organism evidence="6 7">
    <name type="scientific">Durusdinium trenchii</name>
    <dbReference type="NCBI Taxonomy" id="1381693"/>
    <lineage>
        <taxon>Eukaryota</taxon>
        <taxon>Sar</taxon>
        <taxon>Alveolata</taxon>
        <taxon>Dinophyceae</taxon>
        <taxon>Suessiales</taxon>
        <taxon>Symbiodiniaceae</taxon>
        <taxon>Durusdinium</taxon>
    </lineage>
</organism>
<dbReference type="EMBL" id="CAXAMM010039618">
    <property type="protein sequence ID" value="CAK9087772.1"/>
    <property type="molecule type" value="Genomic_DNA"/>
</dbReference>
<feature type="region of interest" description="Disordered" evidence="5">
    <location>
        <begin position="88"/>
        <end position="108"/>
    </location>
</feature>
<evidence type="ECO:0000313" key="7">
    <source>
        <dbReference type="Proteomes" id="UP001642464"/>
    </source>
</evidence>